<dbReference type="EMBL" id="AY364323">
    <property type="protein sequence ID" value="AAQ72362.1"/>
    <property type="molecule type" value="Genomic_DNA"/>
</dbReference>
<dbReference type="AlphaFoldDB" id="Q6UQ65"/>
<dbReference type="SMR" id="Q6UQ65"/>
<keyword evidence="3" id="KW-0479">Metal-binding</keyword>
<dbReference type="GO" id="GO:0046872">
    <property type="term" value="F:metal ion binding"/>
    <property type="evidence" value="ECO:0007669"/>
    <property type="project" value="UniProtKB-KW"/>
</dbReference>
<dbReference type="PDB" id="4ZSF">
    <property type="method" value="X-ray"/>
    <property type="resolution" value="1.80 A"/>
    <property type="chains" value="A=1-272"/>
</dbReference>
<organism evidence="2">
    <name type="scientific">Geobacillus stearothermophilus</name>
    <name type="common">Bacillus stearothermophilus</name>
    <dbReference type="NCBI Taxonomy" id="1422"/>
    <lineage>
        <taxon>Bacteria</taxon>
        <taxon>Bacillati</taxon>
        <taxon>Bacillota</taxon>
        <taxon>Bacilli</taxon>
        <taxon>Bacillales</taxon>
        <taxon>Anoxybacillaceae</taxon>
        <taxon>Geobacillus</taxon>
    </lineage>
</organism>
<sequence>MNFFEYCISTYAKIFEETMNAVGDERVSQKKAIRDTMISAMREFPNVEAAEIWKAVYSAHMDRKSGIADPDIIQKVISAENSWKKSSGHAFEEMIKLLGNSSLEEYGMRILLQKDLNMMIENQEIANEPRDINWLKEQISSNVFDLYITVRNNDKEYVFGCIQSKTSIRDRVTRDREPSMKAMEAFFWSVAICLDGDFLKMPKFIAMVNGGTSNYRLNGWHGMYVFWDKPTIDRIYPIDINLELFVQHAREAAEDWLHRRQWFNYEWKAGQK</sequence>
<dbReference type="CDD" id="cd22313">
    <property type="entry name" value="BsaWI-like"/>
    <property type="match status" value="1"/>
</dbReference>
<dbReference type="GO" id="GO:0004519">
    <property type="term" value="F:endonuclease activity"/>
    <property type="evidence" value="ECO:0007669"/>
    <property type="project" value="UniProtKB-KW"/>
</dbReference>
<keyword evidence="3" id="KW-0106">Calcium</keyword>
<keyword evidence="2" id="KW-0255">Endonuclease</keyword>
<dbReference type="EvolutionaryTrace" id="Q6UQ65"/>
<reference evidence="2" key="1">
    <citation type="submission" date="2003-08" db="EMBL/GenBank/DDBJ databases">
        <title>Method for cloning and expression of BsaWI restriction endonuclease and BsaWI methylase in E. coli.</title>
        <authorList>
            <person name="Xu S.-Y."/>
            <person name="Zhou J."/>
            <person name="Hume A."/>
            <person name="Maunus R."/>
        </authorList>
    </citation>
    <scope>NUCLEOTIDE SEQUENCE</scope>
</reference>
<evidence type="ECO:0000313" key="2">
    <source>
        <dbReference type="EMBL" id="AAQ72362.1"/>
    </source>
</evidence>
<accession>Q6UQ65</accession>
<proteinExistence type="evidence at protein level"/>
<keyword evidence="3" id="KW-0002">3D-structure</keyword>
<reference evidence="3" key="2">
    <citation type="journal article" date="2015" name="Nucleic Acids Res.">
        <title>Functional significance of protein assemblies predicted by the crystal structure of the restriction endonuclease BsaWI.</title>
        <authorList>
            <person name="Tamulaitis G."/>
            <person name="Rutkauskas M."/>
            <person name="Zaremba M."/>
            <person name="Grazulis S."/>
            <person name="Tamulaitiene G."/>
            <person name="Siksnys V."/>
        </authorList>
    </citation>
    <scope>X-RAY CRYSTALLOGRAPHY (1.80 ANGSTROMS) IN COMPLEX WITH CA(2+)</scope>
</reference>
<dbReference type="REBASE" id="328">
    <property type="entry name" value="BsaWI"/>
</dbReference>
<protein>
    <submittedName>
        <fullName evidence="2">BsaWI endonuclease</fullName>
    </submittedName>
</protein>
<dbReference type="Pfam" id="PF18643">
    <property type="entry name" value="RE_BsaWI"/>
    <property type="match status" value="1"/>
</dbReference>
<dbReference type="PDBsum" id="4ZSF"/>
<gene>
    <name evidence="2" type="primary">bsaWIR</name>
</gene>
<dbReference type="InterPro" id="IPR041551">
    <property type="entry name" value="RE_BsaWI"/>
</dbReference>
<feature type="binding site" evidence="3">
    <location>
        <position position="239"/>
    </location>
    <ligand>
        <name>Ca(2+)</name>
        <dbReference type="ChEBI" id="CHEBI:29108"/>
    </ligand>
</feature>
<dbReference type="BRENDA" id="3.1.21.4">
    <property type="organism ID" value="623"/>
</dbReference>
<evidence type="ECO:0000259" key="1">
    <source>
        <dbReference type="Pfam" id="PF18643"/>
    </source>
</evidence>
<feature type="domain" description="BsaWI restriction endonuclease type 2" evidence="1">
    <location>
        <begin position="123"/>
        <end position="225"/>
    </location>
</feature>
<keyword evidence="2" id="KW-0378">Hydrolase</keyword>
<evidence type="ECO:0007829" key="3">
    <source>
        <dbReference type="PDB" id="4ZSF"/>
    </source>
</evidence>
<name>Q6UQ65_GEOSE</name>
<keyword evidence="2" id="KW-0540">Nuclease</keyword>